<evidence type="ECO:0000313" key="2">
    <source>
        <dbReference type="EMBL" id="KKL18324.1"/>
    </source>
</evidence>
<keyword evidence="1" id="KW-0812">Transmembrane</keyword>
<accession>A0A0F9B8Q6</accession>
<comment type="caution">
    <text evidence="2">The sequence shown here is derived from an EMBL/GenBank/DDBJ whole genome shotgun (WGS) entry which is preliminary data.</text>
</comment>
<dbReference type="AlphaFoldDB" id="A0A0F9B8Q6"/>
<sequence length="105" mass="12385">MKLKPKPYWQGVSKPYWQGVLMIICVAAIFIGGYYFRAWHMENLDYRISKVYSQEVTTSAITDRNELQLTDRETGQVRIYDKEILDAIFYQYLARKTYVKKGGSE</sequence>
<evidence type="ECO:0000256" key="1">
    <source>
        <dbReference type="SAM" id="Phobius"/>
    </source>
</evidence>
<organism evidence="2">
    <name type="scientific">marine sediment metagenome</name>
    <dbReference type="NCBI Taxonomy" id="412755"/>
    <lineage>
        <taxon>unclassified sequences</taxon>
        <taxon>metagenomes</taxon>
        <taxon>ecological metagenomes</taxon>
    </lineage>
</organism>
<keyword evidence="1" id="KW-1133">Transmembrane helix</keyword>
<dbReference type="EMBL" id="LAZR01038913">
    <property type="protein sequence ID" value="KKL18324.1"/>
    <property type="molecule type" value="Genomic_DNA"/>
</dbReference>
<reference evidence="2" key="1">
    <citation type="journal article" date="2015" name="Nature">
        <title>Complex archaea that bridge the gap between prokaryotes and eukaryotes.</title>
        <authorList>
            <person name="Spang A."/>
            <person name="Saw J.H."/>
            <person name="Jorgensen S.L."/>
            <person name="Zaremba-Niedzwiedzka K."/>
            <person name="Martijn J."/>
            <person name="Lind A.E."/>
            <person name="van Eijk R."/>
            <person name="Schleper C."/>
            <person name="Guy L."/>
            <person name="Ettema T.J."/>
        </authorList>
    </citation>
    <scope>NUCLEOTIDE SEQUENCE</scope>
</reference>
<gene>
    <name evidence="2" type="ORF">LCGC14_2476670</name>
</gene>
<keyword evidence="1" id="KW-0472">Membrane</keyword>
<name>A0A0F9B8Q6_9ZZZZ</name>
<feature type="transmembrane region" description="Helical" evidence="1">
    <location>
        <begin position="16"/>
        <end position="36"/>
    </location>
</feature>
<protein>
    <submittedName>
        <fullName evidence="2">Uncharacterized protein</fullName>
    </submittedName>
</protein>
<proteinExistence type="predicted"/>